<dbReference type="RefSeq" id="WP_057871148.1">
    <property type="nucleotide sequence ID" value="NZ_AZGB01000009.1"/>
</dbReference>
<protein>
    <recommendedName>
        <fullName evidence="5">SGNH hydrolase-type esterase domain-containing protein</fullName>
    </recommendedName>
</protein>
<dbReference type="PANTHER" id="PTHR43695:SF1">
    <property type="entry name" value="RHAMNOGALACTURONAN ACETYLESTERASE"/>
    <property type="match status" value="1"/>
</dbReference>
<dbReference type="InterPro" id="IPR036514">
    <property type="entry name" value="SGNH_hydro_sf"/>
</dbReference>
<dbReference type="PANTHER" id="PTHR43695">
    <property type="entry name" value="PUTATIVE (AFU_ORTHOLOGUE AFUA_2G17250)-RELATED"/>
    <property type="match status" value="1"/>
</dbReference>
<dbReference type="Pfam" id="PF00657">
    <property type="entry name" value="Lipase_GDSL"/>
    <property type="match status" value="1"/>
</dbReference>
<accession>A0A0R1VVP0</accession>
<evidence type="ECO:0000256" key="1">
    <source>
        <dbReference type="ARBA" id="ARBA00008668"/>
    </source>
</evidence>
<dbReference type="InterPro" id="IPR001087">
    <property type="entry name" value="GDSL"/>
</dbReference>
<dbReference type="STRING" id="1423750.FC89_GL000361"/>
<dbReference type="OrthoDB" id="9807041at2"/>
<dbReference type="PATRIC" id="fig|1423750.3.peg.370"/>
<evidence type="ECO:0000256" key="2">
    <source>
        <dbReference type="ARBA" id="ARBA00022801"/>
    </source>
</evidence>
<organism evidence="3 4">
    <name type="scientific">Liquorilactobacillus ghanensis DSM 18630</name>
    <dbReference type="NCBI Taxonomy" id="1423750"/>
    <lineage>
        <taxon>Bacteria</taxon>
        <taxon>Bacillati</taxon>
        <taxon>Bacillota</taxon>
        <taxon>Bacilli</taxon>
        <taxon>Lactobacillales</taxon>
        <taxon>Lactobacillaceae</taxon>
        <taxon>Liquorilactobacillus</taxon>
    </lineage>
</organism>
<evidence type="ECO:0000313" key="3">
    <source>
        <dbReference type="EMBL" id="KRM07049.1"/>
    </source>
</evidence>
<dbReference type="SUPFAM" id="SSF52266">
    <property type="entry name" value="SGNH hydrolase"/>
    <property type="match status" value="1"/>
</dbReference>
<keyword evidence="2" id="KW-0378">Hydrolase</keyword>
<sequence length="617" mass="70704">MTNFNFEEKPYADLFFTRSYSKKSAGWVKGVYQPRTPTIRKRSQPDSLVKFTFSGFEEESGALNGDELTVGKFRYLQGDFLQVSTQAVNYSLKVTLYNPSKQKIKLTLVINDLDECTFTMQGHETKQLVQDVYLSQHKMTLTFINAADIEAGGSIELLAMDLFKNELAEATVPHIYIASDSTAQTYGEKQFPQAGWGELLYYYLFPHRDAVITPDKNSSYEYSRVYSSGDLVINNKSIGGRSSKSFILENKLRQINKTLRPKDYLLIQWGDNDATSIRPLRYVAAEKFIAYIKQYVESALDRGAIPVLITPPQRYSFKTETEAAISFDAYRQKLLQYAKENHLRCIDLGLKSNQLLNKLGRFNGRSLYMKLPYGQYENYAEGIDDATHFRKNGALHLAEIVAKDLHELCPELPYYAKPIFKQLQQPEQLLATVVDKDIADGKYVRLSWQLVPGADYYVITKKDQDNKIISQVLSTKNIYLDFPQNNQYHKLVIYEVAAHNDITTSESNTVSLYYPFKWKNDKQNSILGLNIYEVDKTTISDKISFNIRFTENPAVQKYKVILIDSAIGQQLVIDEIPQKEVAELHSYSINKEKAWDVLITGQDCKGNTYYSSKQQIK</sequence>
<reference evidence="3 4" key="1">
    <citation type="journal article" date="2015" name="Genome Announc.">
        <title>Expanding the biotechnology potential of lactobacilli through comparative genomics of 213 strains and associated genera.</title>
        <authorList>
            <person name="Sun Z."/>
            <person name="Harris H.M."/>
            <person name="McCann A."/>
            <person name="Guo C."/>
            <person name="Argimon S."/>
            <person name="Zhang W."/>
            <person name="Yang X."/>
            <person name="Jeffery I.B."/>
            <person name="Cooney J.C."/>
            <person name="Kagawa T.F."/>
            <person name="Liu W."/>
            <person name="Song Y."/>
            <person name="Salvetti E."/>
            <person name="Wrobel A."/>
            <person name="Rasinkangas P."/>
            <person name="Parkhill J."/>
            <person name="Rea M.C."/>
            <person name="O'Sullivan O."/>
            <person name="Ritari J."/>
            <person name="Douillard F.P."/>
            <person name="Paul Ross R."/>
            <person name="Yang R."/>
            <person name="Briner A.E."/>
            <person name="Felis G.E."/>
            <person name="de Vos W.M."/>
            <person name="Barrangou R."/>
            <person name="Klaenhammer T.R."/>
            <person name="Caufield P.W."/>
            <person name="Cui Y."/>
            <person name="Zhang H."/>
            <person name="O'Toole P.W."/>
        </authorList>
    </citation>
    <scope>NUCLEOTIDE SEQUENCE [LARGE SCALE GENOMIC DNA]</scope>
    <source>
        <strain evidence="3 4">DSM 18630</strain>
    </source>
</reference>
<dbReference type="AlphaFoldDB" id="A0A0R1VVP0"/>
<proteinExistence type="inferred from homology"/>
<dbReference type="GeneID" id="98318413"/>
<comment type="caution">
    <text evidence="3">The sequence shown here is derived from an EMBL/GenBank/DDBJ whole genome shotgun (WGS) entry which is preliminary data.</text>
</comment>
<evidence type="ECO:0000313" key="4">
    <source>
        <dbReference type="Proteomes" id="UP000051451"/>
    </source>
</evidence>
<dbReference type="InterPro" id="IPR037459">
    <property type="entry name" value="RhgT-like"/>
</dbReference>
<dbReference type="GO" id="GO:0016788">
    <property type="term" value="F:hydrolase activity, acting on ester bonds"/>
    <property type="evidence" value="ECO:0007669"/>
    <property type="project" value="InterPro"/>
</dbReference>
<name>A0A0R1VVP0_9LACO</name>
<evidence type="ECO:0008006" key="5">
    <source>
        <dbReference type="Google" id="ProtNLM"/>
    </source>
</evidence>
<dbReference type="EMBL" id="AZGB01000009">
    <property type="protein sequence ID" value="KRM07049.1"/>
    <property type="molecule type" value="Genomic_DNA"/>
</dbReference>
<gene>
    <name evidence="3" type="ORF">FC89_GL000361</name>
</gene>
<comment type="similarity">
    <text evidence="1">Belongs to the 'GDSL' lipolytic enzyme family.</text>
</comment>
<keyword evidence="4" id="KW-1185">Reference proteome</keyword>
<dbReference type="Gene3D" id="3.40.50.1110">
    <property type="entry name" value="SGNH hydrolase"/>
    <property type="match status" value="1"/>
</dbReference>
<dbReference type="Proteomes" id="UP000051451">
    <property type="component" value="Unassembled WGS sequence"/>
</dbReference>